<name>A0ABS8D896_9NEIS</name>
<feature type="domain" description="HTH cro/C1-type" evidence="1">
    <location>
        <begin position="21"/>
        <end position="65"/>
    </location>
</feature>
<protein>
    <submittedName>
        <fullName evidence="2">Helix-turn-helix transcriptional regulator</fullName>
    </submittedName>
</protein>
<evidence type="ECO:0000313" key="2">
    <source>
        <dbReference type="EMBL" id="MCB6184439.1"/>
    </source>
</evidence>
<keyword evidence="3" id="KW-1185">Reference proteome</keyword>
<dbReference type="SUPFAM" id="SSF47413">
    <property type="entry name" value="lambda repressor-like DNA-binding domains"/>
    <property type="match status" value="1"/>
</dbReference>
<evidence type="ECO:0000313" key="3">
    <source>
        <dbReference type="Proteomes" id="UP001165395"/>
    </source>
</evidence>
<dbReference type="Gene3D" id="1.10.260.40">
    <property type="entry name" value="lambda repressor-like DNA-binding domains"/>
    <property type="match status" value="1"/>
</dbReference>
<dbReference type="InterPro" id="IPR010982">
    <property type="entry name" value="Lambda_DNA-bd_dom_sf"/>
</dbReference>
<accession>A0ABS8D896</accession>
<dbReference type="EMBL" id="JAJBZT010000007">
    <property type="protein sequence ID" value="MCB6184439.1"/>
    <property type="molecule type" value="Genomic_DNA"/>
</dbReference>
<reference evidence="2" key="1">
    <citation type="submission" date="2021-10" db="EMBL/GenBank/DDBJ databases">
        <title>The complete genome sequence of Leeia sp. TBRC 13508.</title>
        <authorList>
            <person name="Charoenyingcharoen P."/>
            <person name="Yukphan P."/>
        </authorList>
    </citation>
    <scope>NUCLEOTIDE SEQUENCE</scope>
    <source>
        <strain evidence="2">TBRC 13508</strain>
    </source>
</reference>
<sequence>MKTNEAHITKNLKVLADSFDSLADFCRKLGINRQQFNKYLAGLHQPSQKILLKISRYFSMEPEDLFLEPQAFINFYEGKEYEIPIDLKDNPELTKFLSLAEDSSKNLDGILGTYFRYHNSSIYKGRILRSITHIYKKGKFIQHTTTERFPKLDGSGKIGYTFSYHGFCFLFGDRIFLVDFEGDQKNEMTFSILVPQHRKPLRFVYGTLSGIAATTFRQPFSTRMILEFVGKEKPAKSLLEKATALLPTDNSIPLEVREYLTNQKNDFIFGGEF</sequence>
<proteinExistence type="predicted"/>
<dbReference type="CDD" id="cd00093">
    <property type="entry name" value="HTH_XRE"/>
    <property type="match status" value="1"/>
</dbReference>
<dbReference type="InterPro" id="IPR001387">
    <property type="entry name" value="Cro/C1-type_HTH"/>
</dbReference>
<dbReference type="PROSITE" id="PS50943">
    <property type="entry name" value="HTH_CROC1"/>
    <property type="match status" value="1"/>
</dbReference>
<organism evidence="2 3">
    <name type="scientific">Leeia speluncae</name>
    <dbReference type="NCBI Taxonomy" id="2884804"/>
    <lineage>
        <taxon>Bacteria</taxon>
        <taxon>Pseudomonadati</taxon>
        <taxon>Pseudomonadota</taxon>
        <taxon>Betaproteobacteria</taxon>
        <taxon>Neisseriales</taxon>
        <taxon>Leeiaceae</taxon>
        <taxon>Leeia</taxon>
    </lineage>
</organism>
<gene>
    <name evidence="2" type="ORF">LIN78_12870</name>
</gene>
<dbReference type="Pfam" id="PF13443">
    <property type="entry name" value="HTH_26"/>
    <property type="match status" value="1"/>
</dbReference>
<dbReference type="RefSeq" id="WP_227181250.1">
    <property type="nucleotide sequence ID" value="NZ_JAJBZT010000007.1"/>
</dbReference>
<evidence type="ECO:0000259" key="1">
    <source>
        <dbReference type="PROSITE" id="PS50943"/>
    </source>
</evidence>
<comment type="caution">
    <text evidence="2">The sequence shown here is derived from an EMBL/GenBank/DDBJ whole genome shotgun (WGS) entry which is preliminary data.</text>
</comment>
<dbReference type="Proteomes" id="UP001165395">
    <property type="component" value="Unassembled WGS sequence"/>
</dbReference>